<gene>
    <name evidence="2" type="ORF">DPMN_033945</name>
</gene>
<dbReference type="AlphaFoldDB" id="A0A9D4M4Q9"/>
<reference evidence="2" key="2">
    <citation type="submission" date="2020-11" db="EMBL/GenBank/DDBJ databases">
        <authorList>
            <person name="McCartney M.A."/>
            <person name="Auch B."/>
            <person name="Kono T."/>
            <person name="Mallez S."/>
            <person name="Becker A."/>
            <person name="Gohl D.M."/>
            <person name="Silverstein K.A.T."/>
            <person name="Koren S."/>
            <person name="Bechman K.B."/>
            <person name="Herman A."/>
            <person name="Abrahante J.E."/>
            <person name="Garbe J."/>
        </authorList>
    </citation>
    <scope>NUCLEOTIDE SEQUENCE</scope>
    <source>
        <strain evidence="2">Duluth1</strain>
        <tissue evidence="2">Whole animal</tissue>
    </source>
</reference>
<dbReference type="Proteomes" id="UP000828390">
    <property type="component" value="Unassembled WGS sequence"/>
</dbReference>
<evidence type="ECO:0000313" key="3">
    <source>
        <dbReference type="Proteomes" id="UP000828390"/>
    </source>
</evidence>
<evidence type="ECO:0000256" key="1">
    <source>
        <dbReference type="SAM" id="MobiDB-lite"/>
    </source>
</evidence>
<reference evidence="2" key="1">
    <citation type="journal article" date="2019" name="bioRxiv">
        <title>The Genome of the Zebra Mussel, Dreissena polymorpha: A Resource for Invasive Species Research.</title>
        <authorList>
            <person name="McCartney M.A."/>
            <person name="Auch B."/>
            <person name="Kono T."/>
            <person name="Mallez S."/>
            <person name="Zhang Y."/>
            <person name="Obille A."/>
            <person name="Becker A."/>
            <person name="Abrahante J.E."/>
            <person name="Garbe J."/>
            <person name="Badalamenti J.P."/>
            <person name="Herman A."/>
            <person name="Mangelson H."/>
            <person name="Liachko I."/>
            <person name="Sullivan S."/>
            <person name="Sone E.D."/>
            <person name="Koren S."/>
            <person name="Silverstein K.A.T."/>
            <person name="Beckman K.B."/>
            <person name="Gohl D.M."/>
        </authorList>
    </citation>
    <scope>NUCLEOTIDE SEQUENCE</scope>
    <source>
        <strain evidence="2">Duluth1</strain>
        <tissue evidence="2">Whole animal</tissue>
    </source>
</reference>
<dbReference type="EMBL" id="JAIWYP010000002">
    <property type="protein sequence ID" value="KAH3870755.1"/>
    <property type="molecule type" value="Genomic_DNA"/>
</dbReference>
<keyword evidence="3" id="KW-1185">Reference proteome</keyword>
<evidence type="ECO:0000313" key="2">
    <source>
        <dbReference type="EMBL" id="KAH3870755.1"/>
    </source>
</evidence>
<comment type="caution">
    <text evidence="2">The sequence shown here is derived from an EMBL/GenBank/DDBJ whole genome shotgun (WGS) entry which is preliminary data.</text>
</comment>
<sequence length="137" mass="15477">MSSKREYLRSIAEQITTFNTLQSLETIYYWKYLQLCAQHTIACWSGLQSVHVSAWDISVTLDTFKYTIACWLVHVSGLQLIVACTTLTDCPPCITHTLDTLQTLNPRKPKTTQVNPSRPKSTQIPKTTQSTQLTNGI</sequence>
<feature type="region of interest" description="Disordered" evidence="1">
    <location>
        <begin position="106"/>
        <end position="137"/>
    </location>
</feature>
<proteinExistence type="predicted"/>
<protein>
    <submittedName>
        <fullName evidence="2">Uncharacterized protein</fullName>
    </submittedName>
</protein>
<accession>A0A9D4M4Q9</accession>
<organism evidence="2 3">
    <name type="scientific">Dreissena polymorpha</name>
    <name type="common">Zebra mussel</name>
    <name type="synonym">Mytilus polymorpha</name>
    <dbReference type="NCBI Taxonomy" id="45954"/>
    <lineage>
        <taxon>Eukaryota</taxon>
        <taxon>Metazoa</taxon>
        <taxon>Spiralia</taxon>
        <taxon>Lophotrochozoa</taxon>
        <taxon>Mollusca</taxon>
        <taxon>Bivalvia</taxon>
        <taxon>Autobranchia</taxon>
        <taxon>Heteroconchia</taxon>
        <taxon>Euheterodonta</taxon>
        <taxon>Imparidentia</taxon>
        <taxon>Neoheterodontei</taxon>
        <taxon>Myida</taxon>
        <taxon>Dreissenoidea</taxon>
        <taxon>Dreissenidae</taxon>
        <taxon>Dreissena</taxon>
    </lineage>
</organism>
<name>A0A9D4M4Q9_DREPO</name>